<dbReference type="RefSeq" id="XP_003744440.1">
    <property type="nucleotide sequence ID" value="XM_003744392.2"/>
</dbReference>
<dbReference type="GeneID" id="100901780"/>
<dbReference type="PROSITE" id="PS50280">
    <property type="entry name" value="SET"/>
    <property type="match status" value="1"/>
</dbReference>
<dbReference type="Gene3D" id="3.90.1410.10">
    <property type="entry name" value="set domain protein methyltransferase, domain 1"/>
    <property type="match status" value="1"/>
</dbReference>
<gene>
    <name evidence="3" type="primary">LOC100901780</name>
</gene>
<evidence type="ECO:0000313" key="3">
    <source>
        <dbReference type="RefSeq" id="XP_003744440.1"/>
    </source>
</evidence>
<dbReference type="GO" id="GO:0016279">
    <property type="term" value="F:protein-lysine N-methyltransferase activity"/>
    <property type="evidence" value="ECO:0007669"/>
    <property type="project" value="InterPro"/>
</dbReference>
<sequence length="381" mass="43911">MGRTRRKRKRRPRNLLSPKWIGELYSWIQRLGFKPTSVLRLACTPASGRGIVCLSNIEAGDVIIDLPSTLLITPDLVRKELNMSKENLSAEEILTIFVLSERSLGEKSKWKPYIESIPDVFDGLQCRKSVRLPRRLAQAIDRWNAERRNVFSRLRMFFRGRGIDLNFETFSWAWSAVNTRCIYVEGHGSTLAPFLDLLNHHWKASIETSFVNNHFIIRSNVGYEAGSEVFIGYGSHDNRTLFLNYGFVLDENPNDCITVELEHLEKLKRSRNIHEFARKIEFLRQNQKFTDQTGFTRDGATWNLGIVIGVLQEDDEDIWTGYLTGEATADKSDWCELLARIMLEDYSLSVPDPMAQKLLEIEENILRSLINGDAPRKTKEI</sequence>
<proteinExistence type="predicted"/>
<dbReference type="AlphaFoldDB" id="A0AAJ6QUM3"/>
<dbReference type="InterPro" id="IPR001214">
    <property type="entry name" value="SET_dom"/>
</dbReference>
<feature type="domain" description="SET" evidence="1">
    <location>
        <begin position="37"/>
        <end position="234"/>
    </location>
</feature>
<dbReference type="InterPro" id="IPR044429">
    <property type="entry name" value="SETD4_SET"/>
</dbReference>
<dbReference type="SUPFAM" id="SSF82199">
    <property type="entry name" value="SET domain"/>
    <property type="match status" value="1"/>
</dbReference>
<dbReference type="Pfam" id="PF00856">
    <property type="entry name" value="SET"/>
    <property type="match status" value="1"/>
</dbReference>
<accession>A0AAJ6QUM3</accession>
<evidence type="ECO:0000313" key="2">
    <source>
        <dbReference type="Proteomes" id="UP000694867"/>
    </source>
</evidence>
<dbReference type="KEGG" id="goe:100901780"/>
<keyword evidence="2" id="KW-1185">Reference proteome</keyword>
<dbReference type="PANTHER" id="PTHR13271">
    <property type="entry name" value="UNCHARACTERIZED PUTATIVE METHYLTRANSFERASE"/>
    <property type="match status" value="1"/>
</dbReference>
<reference evidence="3" key="1">
    <citation type="submission" date="2025-08" db="UniProtKB">
        <authorList>
            <consortium name="RefSeq"/>
        </authorList>
    </citation>
    <scope>IDENTIFICATION</scope>
</reference>
<evidence type="ECO:0000259" key="1">
    <source>
        <dbReference type="PROSITE" id="PS50280"/>
    </source>
</evidence>
<dbReference type="CDD" id="cd19177">
    <property type="entry name" value="SET_SETD4"/>
    <property type="match status" value="1"/>
</dbReference>
<protein>
    <submittedName>
        <fullName evidence="3">SET domain-containing protein 4</fullName>
    </submittedName>
</protein>
<dbReference type="Proteomes" id="UP000694867">
    <property type="component" value="Unplaced"/>
</dbReference>
<dbReference type="InterPro" id="IPR050600">
    <property type="entry name" value="SETD3_SETD6_MTase"/>
</dbReference>
<dbReference type="PANTHER" id="PTHR13271:SF151">
    <property type="entry name" value="SET DOMAIN-CONTAINING PROTEIN 4"/>
    <property type="match status" value="1"/>
</dbReference>
<organism evidence="2 3">
    <name type="scientific">Galendromus occidentalis</name>
    <name type="common">western predatory mite</name>
    <dbReference type="NCBI Taxonomy" id="34638"/>
    <lineage>
        <taxon>Eukaryota</taxon>
        <taxon>Metazoa</taxon>
        <taxon>Ecdysozoa</taxon>
        <taxon>Arthropoda</taxon>
        <taxon>Chelicerata</taxon>
        <taxon>Arachnida</taxon>
        <taxon>Acari</taxon>
        <taxon>Parasitiformes</taxon>
        <taxon>Mesostigmata</taxon>
        <taxon>Gamasina</taxon>
        <taxon>Phytoseioidea</taxon>
        <taxon>Phytoseiidae</taxon>
        <taxon>Typhlodrominae</taxon>
        <taxon>Galendromus</taxon>
    </lineage>
</organism>
<name>A0AAJ6QUM3_9ACAR</name>
<dbReference type="InterPro" id="IPR046341">
    <property type="entry name" value="SET_dom_sf"/>
</dbReference>